<reference evidence="7" key="1">
    <citation type="journal article" date="2020" name="Fungal Divers.">
        <title>Resolving the Mortierellaceae phylogeny through synthesis of multi-gene phylogenetics and phylogenomics.</title>
        <authorList>
            <person name="Vandepol N."/>
            <person name="Liber J."/>
            <person name="Desiro A."/>
            <person name="Na H."/>
            <person name="Kennedy M."/>
            <person name="Barry K."/>
            <person name="Grigoriev I.V."/>
            <person name="Miller A.N."/>
            <person name="O'Donnell K."/>
            <person name="Stajich J.E."/>
            <person name="Bonito G."/>
        </authorList>
    </citation>
    <scope>NUCLEOTIDE SEQUENCE</scope>
    <source>
        <strain evidence="7">NRRL 28262</strain>
    </source>
</reference>
<dbReference type="PROSITE" id="PS00108">
    <property type="entry name" value="PROTEIN_KINASE_ST"/>
    <property type="match status" value="1"/>
</dbReference>
<dbReference type="GO" id="GO:0005524">
    <property type="term" value="F:ATP binding"/>
    <property type="evidence" value="ECO:0007669"/>
    <property type="project" value="UniProtKB-KW"/>
</dbReference>
<keyword evidence="4" id="KW-0418">Kinase</keyword>
<dbReference type="Proteomes" id="UP001194580">
    <property type="component" value="Unassembled WGS sequence"/>
</dbReference>
<dbReference type="Pfam" id="PF00069">
    <property type="entry name" value="Pkinase"/>
    <property type="match status" value="1"/>
</dbReference>
<dbReference type="PANTHER" id="PTHR24345">
    <property type="entry name" value="SERINE/THREONINE-PROTEIN KINASE PLK"/>
    <property type="match status" value="1"/>
</dbReference>
<dbReference type="AlphaFoldDB" id="A0AAD4D3J8"/>
<evidence type="ECO:0000256" key="2">
    <source>
        <dbReference type="ARBA" id="ARBA00022679"/>
    </source>
</evidence>
<evidence type="ECO:0000256" key="4">
    <source>
        <dbReference type="ARBA" id="ARBA00022777"/>
    </source>
</evidence>
<comment type="caution">
    <text evidence="7">The sequence shown here is derived from an EMBL/GenBank/DDBJ whole genome shotgun (WGS) entry which is preliminary data.</text>
</comment>
<evidence type="ECO:0000256" key="5">
    <source>
        <dbReference type="ARBA" id="ARBA00022840"/>
    </source>
</evidence>
<evidence type="ECO:0000256" key="3">
    <source>
        <dbReference type="ARBA" id="ARBA00022741"/>
    </source>
</evidence>
<evidence type="ECO:0000259" key="6">
    <source>
        <dbReference type="PROSITE" id="PS50011"/>
    </source>
</evidence>
<keyword evidence="2" id="KW-0808">Transferase</keyword>
<dbReference type="PANTHER" id="PTHR24345:SF0">
    <property type="entry name" value="CELL CYCLE SERINE_THREONINE-PROTEIN KINASE CDC5_MSD2"/>
    <property type="match status" value="1"/>
</dbReference>
<name>A0AAD4D3J8_9FUNG</name>
<dbReference type="GO" id="GO:0005634">
    <property type="term" value="C:nucleus"/>
    <property type="evidence" value="ECO:0007669"/>
    <property type="project" value="TreeGrafter"/>
</dbReference>
<dbReference type="InterPro" id="IPR011009">
    <property type="entry name" value="Kinase-like_dom_sf"/>
</dbReference>
<dbReference type="EMBL" id="JAAAIL010002088">
    <property type="protein sequence ID" value="KAG0260729.1"/>
    <property type="molecule type" value="Genomic_DNA"/>
</dbReference>
<keyword evidence="1" id="KW-0723">Serine/threonine-protein kinase</keyword>
<dbReference type="SMART" id="SM00220">
    <property type="entry name" value="S_TKc"/>
    <property type="match status" value="1"/>
</dbReference>
<gene>
    <name evidence="7" type="ORF">BGZ95_004366</name>
</gene>
<evidence type="ECO:0000313" key="7">
    <source>
        <dbReference type="EMBL" id="KAG0260729.1"/>
    </source>
</evidence>
<organism evidence="7 8">
    <name type="scientific">Linnemannia exigua</name>
    <dbReference type="NCBI Taxonomy" id="604196"/>
    <lineage>
        <taxon>Eukaryota</taxon>
        <taxon>Fungi</taxon>
        <taxon>Fungi incertae sedis</taxon>
        <taxon>Mucoromycota</taxon>
        <taxon>Mortierellomycotina</taxon>
        <taxon>Mortierellomycetes</taxon>
        <taxon>Mortierellales</taxon>
        <taxon>Mortierellaceae</taxon>
        <taxon>Linnemannia</taxon>
    </lineage>
</organism>
<keyword evidence="8" id="KW-1185">Reference proteome</keyword>
<evidence type="ECO:0000313" key="8">
    <source>
        <dbReference type="Proteomes" id="UP001194580"/>
    </source>
</evidence>
<accession>A0AAD4D3J8</accession>
<evidence type="ECO:0000256" key="1">
    <source>
        <dbReference type="ARBA" id="ARBA00022527"/>
    </source>
</evidence>
<feature type="domain" description="Protein kinase" evidence="6">
    <location>
        <begin position="1"/>
        <end position="234"/>
    </location>
</feature>
<dbReference type="InterPro" id="IPR000719">
    <property type="entry name" value="Prot_kinase_dom"/>
</dbReference>
<dbReference type="GO" id="GO:0004674">
    <property type="term" value="F:protein serine/threonine kinase activity"/>
    <property type="evidence" value="ECO:0007669"/>
    <property type="project" value="UniProtKB-KW"/>
</dbReference>
<dbReference type="Gene3D" id="1.10.510.10">
    <property type="entry name" value="Transferase(Phosphotransferase) domain 1"/>
    <property type="match status" value="1"/>
</dbReference>
<sequence>MVFKVTNKNGEVFALKTFWDDISDVKIQREIDMLDAAGKHDNLVKYFGSINDPIGRCLLFEMCLPRNLDSLLWSRGVITEAETRFFISEIAKGLSHLHGNGLMHRDIKPENIMFAPGMRLRIGDLGLAARYDRKALKTGACGTDGFMAPEIVSGQPHIFAMDIYSLGCIMYTMLQGETPWLTKGDQIFPERLEDLLVRDECKLSPDAKKLVTKLLDFDPKARQSLATLSCQDFMMYGYCPKNLGEEVFDQDPEFVTEGKRKAEKSEADERTMAKIKLDVNEEAAVKVKLDLDDPFCDTAVLYRNTDSYEADF</sequence>
<protein>
    <recommendedName>
        <fullName evidence="6">Protein kinase domain-containing protein</fullName>
    </recommendedName>
</protein>
<keyword evidence="3" id="KW-0547">Nucleotide-binding</keyword>
<dbReference type="SUPFAM" id="SSF56112">
    <property type="entry name" value="Protein kinase-like (PK-like)"/>
    <property type="match status" value="1"/>
</dbReference>
<dbReference type="PROSITE" id="PS50011">
    <property type="entry name" value="PROTEIN_KINASE_DOM"/>
    <property type="match status" value="1"/>
</dbReference>
<keyword evidence="5" id="KW-0067">ATP-binding</keyword>
<dbReference type="InterPro" id="IPR008271">
    <property type="entry name" value="Ser/Thr_kinase_AS"/>
</dbReference>
<proteinExistence type="predicted"/>